<dbReference type="EMBL" id="CP021361">
    <property type="protein sequence ID" value="ART52287.1"/>
    <property type="molecule type" value="Genomic_DNA"/>
</dbReference>
<dbReference type="KEGG" id="acin:CBP34_12355"/>
<accession>A0A240U4E5</accession>
<dbReference type="Proteomes" id="UP000194432">
    <property type="component" value="Chromosome 1"/>
</dbReference>
<protein>
    <submittedName>
        <fullName evidence="1">Uncharacterized protein</fullName>
    </submittedName>
</protein>
<reference evidence="1 2" key="1">
    <citation type="submission" date="2017-05" db="EMBL/GenBank/DDBJ databases">
        <title>Polyphasic characterization of four soil-derived phenanthrene-degrading Acidovorax strains and proposal of Acidovorax phenanthrenivorans sp. nov.</title>
        <authorList>
            <person name="Singleton D.R."/>
            <person name="Lee J."/>
            <person name="Dickey A.N."/>
            <person name="Stroud A."/>
            <person name="Scholl E.H."/>
            <person name="Wright F.A."/>
            <person name="Aitken M.D."/>
        </authorList>
    </citation>
    <scope>NUCLEOTIDE SEQUENCE [LARGE SCALE GENOMIC DNA]</scope>
    <source>
        <strain evidence="1">NA3</strain>
    </source>
</reference>
<gene>
    <name evidence="1" type="ORF">CBP34_12355</name>
</gene>
<keyword evidence="2" id="KW-1185">Reference proteome</keyword>
<evidence type="ECO:0000313" key="2">
    <source>
        <dbReference type="Proteomes" id="UP000194432"/>
    </source>
</evidence>
<proteinExistence type="predicted"/>
<sequence length="93" mass="10654">MSLPQLIIEFVDFFGSLFVLITSARECFLLANQVFRALLCILMQLTNSLCDISDSRQQLLELNLFLRFGFLQFADLIFVQVGERHDGSIALHQ</sequence>
<organism evidence="1 2">
    <name type="scientific">Acidovorax carolinensis</name>
    <dbReference type="NCBI Taxonomy" id="553814"/>
    <lineage>
        <taxon>Bacteria</taxon>
        <taxon>Pseudomonadati</taxon>
        <taxon>Pseudomonadota</taxon>
        <taxon>Betaproteobacteria</taxon>
        <taxon>Burkholderiales</taxon>
        <taxon>Comamonadaceae</taxon>
        <taxon>Acidovorax</taxon>
    </lineage>
</organism>
<name>A0A240U4E5_9BURK</name>
<dbReference type="AlphaFoldDB" id="A0A240U4E5"/>
<evidence type="ECO:0000313" key="1">
    <source>
        <dbReference type="EMBL" id="ART52287.1"/>
    </source>
</evidence>